<keyword evidence="4" id="KW-1185">Reference proteome</keyword>
<sequence length="46" mass="5303">MKRVWLIIVLLAVLAVLAGTVWLYTWDIPAPQERVEQELPDDLITN</sequence>
<proteinExistence type="predicted"/>
<name>A0A5A7MRW7_9PROT</name>
<dbReference type="Proteomes" id="UP000322084">
    <property type="component" value="Unassembled WGS sequence"/>
</dbReference>
<evidence type="ECO:0000313" key="4">
    <source>
        <dbReference type="Proteomes" id="UP000325187"/>
    </source>
</evidence>
<protein>
    <submittedName>
        <fullName evidence="1">Uncharacterized protein</fullName>
    </submittedName>
</protein>
<evidence type="ECO:0000313" key="2">
    <source>
        <dbReference type="EMBL" id="GER01012.1"/>
    </source>
</evidence>
<accession>A0A5A7MYE6</accession>
<evidence type="ECO:0000313" key="3">
    <source>
        <dbReference type="Proteomes" id="UP000322084"/>
    </source>
</evidence>
<comment type="caution">
    <text evidence="1">The sequence shown here is derived from an EMBL/GenBank/DDBJ whole genome shotgun (WGS) entry which is preliminary data.</text>
</comment>
<reference evidence="3 4" key="1">
    <citation type="submission" date="2019-09" db="EMBL/GenBank/DDBJ databases">
        <title>NBRP : Genome information of microbial organism related human and environment.</title>
        <authorList>
            <person name="Hattori M."/>
            <person name="Oshima K."/>
            <person name="Inaba H."/>
            <person name="Suda W."/>
            <person name="Sakamoto M."/>
            <person name="Iino T."/>
            <person name="Kitahara M."/>
            <person name="Oshida Y."/>
            <person name="Iida T."/>
            <person name="Kudo T."/>
            <person name="Itoh T."/>
            <person name="Ohkuma M."/>
        </authorList>
    </citation>
    <scope>NUCLEOTIDE SEQUENCE [LARGE SCALE GENOMIC DNA]</scope>
    <source>
        <strain evidence="1 3">Hi-2</strain>
        <strain evidence="2 4">Mie-1</strain>
    </source>
</reference>
<evidence type="ECO:0000313" key="1">
    <source>
        <dbReference type="EMBL" id="GEQ97745.1"/>
    </source>
</evidence>
<dbReference type="RefSeq" id="WP_210431481.1">
    <property type="nucleotide sequence ID" value="NZ_BKCL01000003.1"/>
</dbReference>
<gene>
    <name evidence="1" type="ORF">JCM17844_13820</name>
    <name evidence="2" type="ORF">JCM17845_16350</name>
</gene>
<dbReference type="Proteomes" id="UP000325187">
    <property type="component" value="Unassembled WGS sequence"/>
</dbReference>
<dbReference type="EMBL" id="BKCL01000003">
    <property type="protein sequence ID" value="GEQ97745.1"/>
    <property type="molecule type" value="Genomic_DNA"/>
</dbReference>
<organism evidence="1 3">
    <name type="scientific">Iodidimonas gelatinilytica</name>
    <dbReference type="NCBI Taxonomy" id="1236966"/>
    <lineage>
        <taxon>Bacteria</taxon>
        <taxon>Pseudomonadati</taxon>
        <taxon>Pseudomonadota</taxon>
        <taxon>Alphaproteobacteria</taxon>
        <taxon>Iodidimonadales</taxon>
        <taxon>Iodidimonadaceae</taxon>
        <taxon>Iodidimonas</taxon>
    </lineage>
</organism>
<accession>A0A5A7MRW7</accession>
<dbReference type="AlphaFoldDB" id="A0A5A7MRW7"/>
<dbReference type="EMBL" id="BKCM01000007">
    <property type="protein sequence ID" value="GER01012.1"/>
    <property type="molecule type" value="Genomic_DNA"/>
</dbReference>